<evidence type="ECO:0000313" key="1">
    <source>
        <dbReference type="EMBL" id="RSU12280.1"/>
    </source>
</evidence>
<dbReference type="Proteomes" id="UP000287605">
    <property type="component" value="Unassembled WGS sequence"/>
</dbReference>
<dbReference type="AlphaFoldDB" id="A0A430AW46"/>
<comment type="caution">
    <text evidence="1">The sequence shown here is derived from an EMBL/GenBank/DDBJ whole genome shotgun (WGS) entry which is preliminary data.</text>
</comment>
<dbReference type="EMBL" id="NGKA01000008">
    <property type="protein sequence ID" value="RSU12280.1"/>
    <property type="molecule type" value="Genomic_DNA"/>
</dbReference>
<organism evidence="1 2">
    <name type="scientific">Vagococcus elongatus</name>
    <dbReference type="NCBI Taxonomy" id="180344"/>
    <lineage>
        <taxon>Bacteria</taxon>
        <taxon>Bacillati</taxon>
        <taxon>Bacillota</taxon>
        <taxon>Bacilli</taxon>
        <taxon>Lactobacillales</taxon>
        <taxon>Enterococcaceae</taxon>
        <taxon>Vagococcus</taxon>
    </lineage>
</organism>
<proteinExistence type="predicted"/>
<name>A0A430AW46_9ENTE</name>
<keyword evidence="2" id="KW-1185">Reference proteome</keyword>
<sequence>MINAEEMKVVFGQGDILVEGRKDLTLCVFSLGGNYTVGEQVKPGEKDYKFVGAIQSTAQGWFDTIQYLKTIDKPDVESKINYNGRDLTVIFTGDDWMKSIKIVQRAILYTLKIEAERIEAQESKIPSSLIYENKNGEVTWMSRSKNVLSITESDIEIISKSLKEDADNTRLSLKESRENIDKVPQDKMKTYEAAMDEMDRDIKYTEDLLSKISNPKNIDEDGWRHIFITLVKDDDEQAASFLRMEKKSDEYYNSLRDTTYRVELISGIAGMYNG</sequence>
<dbReference type="RefSeq" id="WP_126808742.1">
    <property type="nucleotide sequence ID" value="NZ_NGKA01000008.1"/>
</dbReference>
<accession>A0A430AW46</accession>
<gene>
    <name evidence="1" type="ORF">CBF29_06680</name>
</gene>
<reference evidence="1 2" key="1">
    <citation type="submission" date="2017-05" db="EMBL/GenBank/DDBJ databases">
        <title>Vagococcus spp. assemblies.</title>
        <authorList>
            <person name="Gulvik C.A."/>
        </authorList>
    </citation>
    <scope>NUCLEOTIDE SEQUENCE [LARGE SCALE GENOMIC DNA]</scope>
    <source>
        <strain evidence="1 2">CCUG 51432</strain>
    </source>
</reference>
<evidence type="ECO:0000313" key="2">
    <source>
        <dbReference type="Proteomes" id="UP000287605"/>
    </source>
</evidence>
<protein>
    <submittedName>
        <fullName evidence="1">Uncharacterized protein</fullName>
    </submittedName>
</protein>